<keyword evidence="1" id="KW-0472">Membrane</keyword>
<dbReference type="GO" id="GO:0004222">
    <property type="term" value="F:metalloendopeptidase activity"/>
    <property type="evidence" value="ECO:0007669"/>
    <property type="project" value="TreeGrafter"/>
</dbReference>
<protein>
    <submittedName>
        <fullName evidence="3">Uncharacterized protein (DUF736 family)</fullName>
    </submittedName>
</protein>
<feature type="transmembrane region" description="Helical" evidence="1">
    <location>
        <begin position="12"/>
        <end position="28"/>
    </location>
</feature>
<dbReference type="Gene3D" id="2.70.70.10">
    <property type="entry name" value="Glucose Permease (Domain IIA)"/>
    <property type="match status" value="1"/>
</dbReference>
<dbReference type="Pfam" id="PF01551">
    <property type="entry name" value="Peptidase_M23"/>
    <property type="match status" value="1"/>
</dbReference>
<dbReference type="PANTHER" id="PTHR21666">
    <property type="entry name" value="PEPTIDASE-RELATED"/>
    <property type="match status" value="1"/>
</dbReference>
<evidence type="ECO:0000256" key="1">
    <source>
        <dbReference type="SAM" id="Phobius"/>
    </source>
</evidence>
<accession>A0AAE3XPU6</accession>
<name>A0AAE3XPU6_9BACT</name>
<keyword evidence="1" id="KW-1133">Transmembrane helix</keyword>
<evidence type="ECO:0000313" key="3">
    <source>
        <dbReference type="EMBL" id="MDR6239903.1"/>
    </source>
</evidence>
<gene>
    <name evidence="3" type="ORF">HNQ88_002951</name>
</gene>
<dbReference type="EMBL" id="JAVDQD010000003">
    <property type="protein sequence ID" value="MDR6239903.1"/>
    <property type="molecule type" value="Genomic_DNA"/>
</dbReference>
<dbReference type="InterPro" id="IPR011055">
    <property type="entry name" value="Dup_hybrid_motif"/>
</dbReference>
<keyword evidence="1" id="KW-0812">Transmembrane</keyword>
<dbReference type="CDD" id="cd12797">
    <property type="entry name" value="M23_peptidase"/>
    <property type="match status" value="1"/>
</dbReference>
<evidence type="ECO:0000313" key="4">
    <source>
        <dbReference type="Proteomes" id="UP001185092"/>
    </source>
</evidence>
<evidence type="ECO:0000259" key="2">
    <source>
        <dbReference type="Pfam" id="PF01551"/>
    </source>
</evidence>
<dbReference type="AlphaFoldDB" id="A0AAE3XPU6"/>
<dbReference type="InterPro" id="IPR016047">
    <property type="entry name" value="M23ase_b-sheet_dom"/>
</dbReference>
<proteinExistence type="predicted"/>
<comment type="caution">
    <text evidence="3">The sequence shown here is derived from an EMBL/GenBank/DDBJ whole genome shotgun (WGS) entry which is preliminary data.</text>
</comment>
<sequence>MKIKGLKGRFPIIIFMVIVFMTNFATMLDAQEMSAYKTKYANYYIFPIRTNQQNFLSGTMGELRTNHFHGGLDIKTSGITGLPVYATAEGYVSRIKVSTWGYGNCLYITHPNGTTSVYAHLKEFSGEVADYVRNAQYAKQTFEIELFPKKGELSFNQGDIVAKSGNSGSSMGPHLHFEIRDENQVPFNPLLIGFKEIKDTTPPSLIKIALVTLDKNARINGQYGRFEYSVEKFNGNYVIPEDVSAFGKIGLQLLCFDRLDGANNKNGVPFIDLSINGDTIYSQKLDRVPFAHNRHILLHCDFATQMATRKKFNKLYVEDGNSLRFNDHNDMKGAFWVEMDSSYQANVVLKDAYGNASSLKFHIVGENKFVSSKNKAYHPSPNNILMLTDDINKTDSTDDKAAVFTQRKKVEILPAYVNNNESVYLWDLRYGMPDSIKIKNNEAMKFNFQAQVPYKQEMKVYGQNFDIHFFKKTLFDTLYLHTEYRYDSLKKKETFKINDKYTPLKSNMEITLKPQKEYNQEKAAAYKVKNSKRHSYIGGYWKNDQLNFKTREFGEITILEDSLAPTIKALRINSKDLRFVIKDDLSGIKSFNAYIDDEWVLMNYDYKRALIWSEKLDPKKPFKGELILKVSDFNNNEKIFKQTIQ</sequence>
<organism evidence="3 4">
    <name type="scientific">Aureibacter tunicatorum</name>
    <dbReference type="NCBI Taxonomy" id="866807"/>
    <lineage>
        <taxon>Bacteria</taxon>
        <taxon>Pseudomonadati</taxon>
        <taxon>Bacteroidota</taxon>
        <taxon>Cytophagia</taxon>
        <taxon>Cytophagales</taxon>
        <taxon>Persicobacteraceae</taxon>
        <taxon>Aureibacter</taxon>
    </lineage>
</organism>
<dbReference type="SUPFAM" id="SSF51261">
    <property type="entry name" value="Duplicated hybrid motif"/>
    <property type="match status" value="1"/>
</dbReference>
<dbReference type="InterPro" id="IPR050570">
    <property type="entry name" value="Cell_wall_metabolism_enzyme"/>
</dbReference>
<reference evidence="3" key="1">
    <citation type="submission" date="2023-07" db="EMBL/GenBank/DDBJ databases">
        <title>Genomic Encyclopedia of Type Strains, Phase IV (KMG-IV): sequencing the most valuable type-strain genomes for metagenomic binning, comparative biology and taxonomic classification.</title>
        <authorList>
            <person name="Goeker M."/>
        </authorList>
    </citation>
    <scope>NUCLEOTIDE SEQUENCE</scope>
    <source>
        <strain evidence="3">DSM 26174</strain>
    </source>
</reference>
<feature type="domain" description="M23ase beta-sheet core" evidence="2">
    <location>
        <begin position="68"/>
        <end position="136"/>
    </location>
</feature>
<dbReference type="PANTHER" id="PTHR21666:SF285">
    <property type="entry name" value="M23 FAMILY METALLOPEPTIDASE"/>
    <property type="match status" value="1"/>
</dbReference>
<dbReference type="Proteomes" id="UP001185092">
    <property type="component" value="Unassembled WGS sequence"/>
</dbReference>
<keyword evidence="4" id="KW-1185">Reference proteome</keyword>
<dbReference type="RefSeq" id="WP_309939711.1">
    <property type="nucleotide sequence ID" value="NZ_AP025305.1"/>
</dbReference>